<evidence type="ECO:0000256" key="1">
    <source>
        <dbReference type="RuleBase" id="RU000672"/>
    </source>
</evidence>
<accession>A0ABP6LSS4</accession>
<evidence type="ECO:0000313" key="4">
    <source>
        <dbReference type="EMBL" id="GAA3057151.1"/>
    </source>
</evidence>
<reference evidence="5" key="1">
    <citation type="journal article" date="2019" name="Int. J. Syst. Evol. Microbiol.">
        <title>The Global Catalogue of Microorganisms (GCM) 10K type strain sequencing project: providing services to taxonomists for standard genome sequencing and annotation.</title>
        <authorList>
            <consortium name="The Broad Institute Genomics Platform"/>
            <consortium name="The Broad Institute Genome Sequencing Center for Infectious Disease"/>
            <person name="Wu L."/>
            <person name="Ma J."/>
        </authorList>
    </citation>
    <scope>NUCLEOTIDE SEQUENCE [LARGE SCALE GENOMIC DNA]</scope>
    <source>
        <strain evidence="5">JCM 14309</strain>
    </source>
</reference>
<dbReference type="SUPFAM" id="SSF49998">
    <property type="entry name" value="Amine oxidase catalytic domain"/>
    <property type="match status" value="1"/>
</dbReference>
<comment type="PTM">
    <text evidence="1">Topaquinone (TPQ) is generated by copper-dependent autoxidation of a specific tyrosyl residue.</text>
</comment>
<proteinExistence type="inferred from homology"/>
<dbReference type="Proteomes" id="UP001500236">
    <property type="component" value="Unassembled WGS sequence"/>
</dbReference>
<dbReference type="InterPro" id="IPR000269">
    <property type="entry name" value="Cu_amine_oxidase"/>
</dbReference>
<dbReference type="InterPro" id="IPR036460">
    <property type="entry name" value="Cu_amine_oxidase_C_sf"/>
</dbReference>
<keyword evidence="1" id="KW-0479">Metal-binding</keyword>
<feature type="region of interest" description="Disordered" evidence="2">
    <location>
        <begin position="36"/>
        <end position="56"/>
    </location>
</feature>
<feature type="region of interest" description="Disordered" evidence="2">
    <location>
        <begin position="434"/>
        <end position="486"/>
    </location>
</feature>
<keyword evidence="1" id="KW-0186">Copper</keyword>
<comment type="cofactor">
    <cofactor evidence="1">
        <name>Cu cation</name>
        <dbReference type="ChEBI" id="CHEBI:23378"/>
    </cofactor>
    <text evidence="1">Contains 1 topaquinone per subunit.</text>
</comment>
<gene>
    <name evidence="4" type="ORF">GCM10010529_08690</name>
</gene>
<keyword evidence="1" id="KW-0560">Oxidoreductase</keyword>
<dbReference type="PANTHER" id="PTHR10638">
    <property type="entry name" value="COPPER AMINE OXIDASE"/>
    <property type="match status" value="1"/>
</dbReference>
<dbReference type="Gene3D" id="2.70.98.20">
    <property type="entry name" value="Copper amine oxidase, catalytic domain"/>
    <property type="match status" value="1"/>
</dbReference>
<dbReference type="Pfam" id="PF01179">
    <property type="entry name" value="Cu_amine_oxid"/>
    <property type="match status" value="1"/>
</dbReference>
<keyword evidence="1" id="KW-0801">TPQ</keyword>
<sequence length="486" mass="53417">MSLPLPRLSRTPRAMLTGMAGVLGVTLLLTGCANTGEEETTPTAQAGADVAGEPDTSHLDCAEGALPLGQIMSSGSAWSMCFSVDPKRGMVLSDVHFAPADRGPVRLIQEMTLAQMEVPYDDGERLTSDITEAGFGGMRMHTLTEDECTGERLGLEIPNIGDGEHGSTPEREVLCSETQDSGLAYRSHADGQLTVARGDEWRLSTISKVGWYEYISEYTFGSDGSIRPALGATGDLSPVDYTDEEHGWPIGDGDVDYAASHSHNVVWRIHWGLGEDEDMVVEQYDAEPTGEMGSQSPIVEGSLTRIDEPSLHEGDDRRWWRVIAPDLLNANDHPVSYEINLGVSDSFTFVHDEHHHGEDVGYDVAFTNHDECQVFATRNRGGCGRSVQDYVEDDSGTLDDVVSWVAVGYHHVPRDEDQSPMELHWQSFTMGPRDFTSTRADVPEEREGIDGVPEDSEFTRGLDEDEDGRDIDLDDLDDDLHLEEQD</sequence>
<evidence type="ECO:0000259" key="3">
    <source>
        <dbReference type="Pfam" id="PF01179"/>
    </source>
</evidence>
<dbReference type="EC" id="1.4.3.-" evidence="1"/>
<evidence type="ECO:0000256" key="2">
    <source>
        <dbReference type="SAM" id="MobiDB-lite"/>
    </source>
</evidence>
<protein>
    <recommendedName>
        <fullName evidence="1">Amine oxidase</fullName>
        <ecNumber evidence="1">1.4.3.-</ecNumber>
    </recommendedName>
</protein>
<dbReference type="EMBL" id="BAAAVT010000005">
    <property type="protein sequence ID" value="GAA3057151.1"/>
    <property type="molecule type" value="Genomic_DNA"/>
</dbReference>
<dbReference type="PROSITE" id="PS51257">
    <property type="entry name" value="PROKAR_LIPOPROTEIN"/>
    <property type="match status" value="1"/>
</dbReference>
<dbReference type="PANTHER" id="PTHR10638:SF20">
    <property type="entry name" value="AMINE OXIDASE"/>
    <property type="match status" value="1"/>
</dbReference>
<name>A0ABP6LSS4_9MICC</name>
<organism evidence="4 5">
    <name type="scientific">Nesterenkonia aethiopica</name>
    <dbReference type="NCBI Taxonomy" id="269144"/>
    <lineage>
        <taxon>Bacteria</taxon>
        <taxon>Bacillati</taxon>
        <taxon>Actinomycetota</taxon>
        <taxon>Actinomycetes</taxon>
        <taxon>Micrococcales</taxon>
        <taxon>Micrococcaceae</taxon>
        <taxon>Nesterenkonia</taxon>
    </lineage>
</organism>
<comment type="caution">
    <text evidence="4">The sequence shown here is derived from an EMBL/GenBank/DDBJ whole genome shotgun (WGS) entry which is preliminary data.</text>
</comment>
<feature type="compositionally biased region" description="Acidic residues" evidence="2">
    <location>
        <begin position="463"/>
        <end position="486"/>
    </location>
</feature>
<dbReference type="InterPro" id="IPR015798">
    <property type="entry name" value="Cu_amine_oxidase_C"/>
</dbReference>
<keyword evidence="5" id="KW-1185">Reference proteome</keyword>
<comment type="similarity">
    <text evidence="1">Belongs to the copper/topaquinone oxidase family.</text>
</comment>
<evidence type="ECO:0000313" key="5">
    <source>
        <dbReference type="Proteomes" id="UP001500236"/>
    </source>
</evidence>
<feature type="domain" description="Copper amine oxidase catalytic" evidence="3">
    <location>
        <begin position="77"/>
        <end position="438"/>
    </location>
</feature>